<dbReference type="GO" id="GO:0120015">
    <property type="term" value="F:sterol transfer activity"/>
    <property type="evidence" value="ECO:0007669"/>
    <property type="project" value="TreeGrafter"/>
</dbReference>
<dbReference type="PANTHER" id="PTHR23319:SF4">
    <property type="entry name" value="GRAM DOMAIN CONTAINING 1B, ISOFORM E"/>
    <property type="match status" value="1"/>
</dbReference>
<dbReference type="GO" id="GO:0005886">
    <property type="term" value="C:plasma membrane"/>
    <property type="evidence" value="ECO:0007669"/>
    <property type="project" value="TreeGrafter"/>
</dbReference>
<dbReference type="Proteomes" id="UP000663829">
    <property type="component" value="Unassembled WGS sequence"/>
</dbReference>
<evidence type="ECO:0000259" key="5">
    <source>
        <dbReference type="PROSITE" id="PS51778"/>
    </source>
</evidence>
<evidence type="ECO:0000313" key="8">
    <source>
        <dbReference type="Proteomes" id="UP000663829"/>
    </source>
</evidence>
<evidence type="ECO:0000256" key="2">
    <source>
        <dbReference type="ARBA" id="ARBA00023136"/>
    </source>
</evidence>
<evidence type="ECO:0000313" key="6">
    <source>
        <dbReference type="EMBL" id="CAF1164606.1"/>
    </source>
</evidence>
<comment type="caution">
    <text evidence="6">The sequence shown here is derived from an EMBL/GenBank/DDBJ whole genome shotgun (WGS) entry which is preliminary data.</text>
</comment>
<dbReference type="PANTHER" id="PTHR23319">
    <property type="entry name" value="GRAM DOMAIN CONTAINING 1B, ISOFORM E"/>
    <property type="match status" value="1"/>
</dbReference>
<proteinExistence type="predicted"/>
<dbReference type="PROSITE" id="PS51778">
    <property type="entry name" value="VAST"/>
    <property type="match status" value="1"/>
</dbReference>
<evidence type="ECO:0000256" key="4">
    <source>
        <dbReference type="SAM" id="Phobius"/>
    </source>
</evidence>
<dbReference type="InterPro" id="IPR051482">
    <property type="entry name" value="Cholesterol_transport"/>
</dbReference>
<accession>A0A814TS13</accession>
<dbReference type="GO" id="GO:0032366">
    <property type="term" value="P:intracellular sterol transport"/>
    <property type="evidence" value="ECO:0007669"/>
    <property type="project" value="TreeGrafter"/>
</dbReference>
<dbReference type="Proteomes" id="UP000681722">
    <property type="component" value="Unassembled WGS sequence"/>
</dbReference>
<feature type="region of interest" description="Disordered" evidence="3">
    <location>
        <begin position="256"/>
        <end position="321"/>
    </location>
</feature>
<dbReference type="Pfam" id="PF16016">
    <property type="entry name" value="VASt"/>
    <property type="match status" value="1"/>
</dbReference>
<evidence type="ECO:0000256" key="1">
    <source>
        <dbReference type="ARBA" id="ARBA00004370"/>
    </source>
</evidence>
<feature type="region of interest" description="Disordered" evidence="3">
    <location>
        <begin position="1"/>
        <end position="31"/>
    </location>
</feature>
<feature type="compositionally biased region" description="Low complexity" evidence="3">
    <location>
        <begin position="288"/>
        <end position="321"/>
    </location>
</feature>
<keyword evidence="2 4" id="KW-0472">Membrane</keyword>
<gene>
    <name evidence="6" type="ORF">GPM918_LOCUS21861</name>
    <name evidence="7" type="ORF">SRO942_LOCUS21859</name>
</gene>
<feature type="transmembrane region" description="Helical" evidence="4">
    <location>
        <begin position="353"/>
        <end position="372"/>
    </location>
</feature>
<keyword evidence="4" id="KW-0812">Transmembrane</keyword>
<feature type="domain" description="VASt" evidence="5">
    <location>
        <begin position="90"/>
        <end position="261"/>
    </location>
</feature>
<dbReference type="GO" id="GO:0032934">
    <property type="term" value="F:sterol binding"/>
    <property type="evidence" value="ECO:0007669"/>
    <property type="project" value="TreeGrafter"/>
</dbReference>
<dbReference type="OrthoDB" id="2162691at2759"/>
<dbReference type="EMBL" id="CAJOBC010007318">
    <property type="protein sequence ID" value="CAF3928227.1"/>
    <property type="molecule type" value="Genomic_DNA"/>
</dbReference>
<dbReference type="GO" id="GO:0005789">
    <property type="term" value="C:endoplasmic reticulum membrane"/>
    <property type="evidence" value="ECO:0007669"/>
    <property type="project" value="TreeGrafter"/>
</dbReference>
<dbReference type="AlphaFoldDB" id="A0A814TS13"/>
<evidence type="ECO:0000256" key="3">
    <source>
        <dbReference type="SAM" id="MobiDB-lite"/>
    </source>
</evidence>
<dbReference type="InterPro" id="IPR031968">
    <property type="entry name" value="VASt"/>
</dbReference>
<protein>
    <recommendedName>
        <fullName evidence="5">VASt domain-containing protein</fullName>
    </recommendedName>
</protein>
<keyword evidence="8" id="KW-1185">Reference proteome</keyword>
<reference evidence="6" key="1">
    <citation type="submission" date="2021-02" db="EMBL/GenBank/DDBJ databases">
        <authorList>
            <person name="Nowell W R."/>
        </authorList>
    </citation>
    <scope>NUCLEOTIDE SEQUENCE</scope>
</reference>
<evidence type="ECO:0000313" key="7">
    <source>
        <dbReference type="EMBL" id="CAF3928227.1"/>
    </source>
</evidence>
<sequence>MRQNPTFYCQDPTDIIDDENNNNEQQNKSTTNTLVRQLSQQQQIKMVNDEKSKNNNITTMSNALSYDNDHLSSPIKDIIYLNQCPCETHLATNLIERTYQMSVEKLFDYIFGINDLITAYRQARRIKDYQATDWQINSQTNKRERQLTYKVSVAAVLGNNTIFSTEKQIIENEKYNSHYIVNTEVHNEGIKYADTFYVASTYCLVQIGHNKSSLKVTCEVRYVKSLMILIKSFIEKNAMAALQDSFQDLMKRIDNESSRPHASSNSAQRLKKQDKPSARKQQAPLLRQLTSNQQQQQETNQYEQANSRQESRQLSSSPSSISIQSLSSSSLITNQSQPTSWTEWLSNERMKSLFIITLLLLLIINVFLCFKLNQIDTMTDRLEQSYPVWLKGQPFSQKDSEWTILLQRQEQFYQKQLTGLRLVLISTHHALKNVTDVLQELTKVSIQIGDYSQNYTNSAQ</sequence>
<name>A0A814TS13_9BILA</name>
<comment type="subcellular location">
    <subcellularLocation>
        <location evidence="1">Membrane</location>
    </subcellularLocation>
</comment>
<dbReference type="EMBL" id="CAJNOQ010007318">
    <property type="protein sequence ID" value="CAF1164606.1"/>
    <property type="molecule type" value="Genomic_DNA"/>
</dbReference>
<keyword evidence="4" id="KW-1133">Transmembrane helix</keyword>
<dbReference type="GO" id="GO:0140268">
    <property type="term" value="C:endoplasmic reticulum-plasma membrane contact site"/>
    <property type="evidence" value="ECO:0007669"/>
    <property type="project" value="TreeGrafter"/>
</dbReference>
<organism evidence="6 8">
    <name type="scientific">Didymodactylos carnosus</name>
    <dbReference type="NCBI Taxonomy" id="1234261"/>
    <lineage>
        <taxon>Eukaryota</taxon>
        <taxon>Metazoa</taxon>
        <taxon>Spiralia</taxon>
        <taxon>Gnathifera</taxon>
        <taxon>Rotifera</taxon>
        <taxon>Eurotatoria</taxon>
        <taxon>Bdelloidea</taxon>
        <taxon>Philodinida</taxon>
        <taxon>Philodinidae</taxon>
        <taxon>Didymodactylos</taxon>
    </lineage>
</organism>